<evidence type="ECO:0000256" key="4">
    <source>
        <dbReference type="ARBA" id="ARBA00022833"/>
    </source>
</evidence>
<dbReference type="PROSITE" id="PS51523">
    <property type="entry name" value="ZF_HD_DIMER"/>
    <property type="match status" value="1"/>
</dbReference>
<dbReference type="AlphaFoldDB" id="A0A9Q1KMS2"/>
<dbReference type="Gene3D" id="1.10.10.60">
    <property type="entry name" value="Homeodomain-like"/>
    <property type="match status" value="1"/>
</dbReference>
<dbReference type="InterPro" id="IPR006455">
    <property type="entry name" value="Homeodomain_ZF_HD"/>
</dbReference>
<dbReference type="Pfam" id="PF04770">
    <property type="entry name" value="ZF-HD_dimer"/>
    <property type="match status" value="1"/>
</dbReference>
<keyword evidence="8" id="KW-0804">Transcription</keyword>
<dbReference type="GO" id="GO:0008270">
    <property type="term" value="F:zinc ion binding"/>
    <property type="evidence" value="ECO:0007669"/>
    <property type="project" value="UniProtKB-KW"/>
</dbReference>
<keyword evidence="2" id="KW-0479">Metal-binding</keyword>
<evidence type="ECO:0000256" key="2">
    <source>
        <dbReference type="ARBA" id="ARBA00022723"/>
    </source>
</evidence>
<protein>
    <recommendedName>
        <fullName evidence="11">ZF-HD dimerization-type domain-containing protein</fullName>
    </recommendedName>
</protein>
<dbReference type="Proteomes" id="UP001153076">
    <property type="component" value="Unassembled WGS sequence"/>
</dbReference>
<feature type="region of interest" description="Disordered" evidence="10">
    <location>
        <begin position="33"/>
        <end position="64"/>
    </location>
</feature>
<feature type="region of interest" description="Disordered" evidence="10">
    <location>
        <begin position="135"/>
        <end position="227"/>
    </location>
</feature>
<dbReference type="FunFam" id="1.10.10.60:FF:000257">
    <property type="entry name" value="Zinc-finger homeodomain protein 2"/>
    <property type="match status" value="1"/>
</dbReference>
<dbReference type="GO" id="GO:0005634">
    <property type="term" value="C:nucleus"/>
    <property type="evidence" value="ECO:0007669"/>
    <property type="project" value="UniProtKB-SubCell"/>
</dbReference>
<evidence type="ECO:0000256" key="1">
    <source>
        <dbReference type="ARBA" id="ARBA00004123"/>
    </source>
</evidence>
<proteinExistence type="predicted"/>
<keyword evidence="3" id="KW-0863">Zinc-finger</keyword>
<keyword evidence="13" id="KW-1185">Reference proteome</keyword>
<dbReference type="InterPro" id="IPR006456">
    <property type="entry name" value="ZF_HD_homeobox_Cys/His_dimer"/>
</dbReference>
<reference evidence="12" key="1">
    <citation type="submission" date="2022-04" db="EMBL/GenBank/DDBJ databases">
        <title>Carnegiea gigantea Genome sequencing and assembly v2.</title>
        <authorList>
            <person name="Copetti D."/>
            <person name="Sanderson M.J."/>
            <person name="Burquez A."/>
            <person name="Wojciechowski M.F."/>
        </authorList>
    </citation>
    <scope>NUCLEOTIDE SEQUENCE</scope>
    <source>
        <strain evidence="12">SGP5-SGP5p</strain>
        <tissue evidence="12">Aerial part</tissue>
    </source>
</reference>
<dbReference type="GO" id="GO:0003700">
    <property type="term" value="F:DNA-binding transcription factor activity"/>
    <property type="evidence" value="ECO:0007669"/>
    <property type="project" value="TreeGrafter"/>
</dbReference>
<dbReference type="SUPFAM" id="SSF46689">
    <property type="entry name" value="Homeodomain-like"/>
    <property type="match status" value="1"/>
</dbReference>
<dbReference type="OrthoDB" id="1929626at2759"/>
<keyword evidence="4" id="KW-0862">Zinc</keyword>
<name>A0A9Q1KMS2_9CARY</name>
<evidence type="ECO:0000256" key="6">
    <source>
        <dbReference type="ARBA" id="ARBA00023125"/>
    </source>
</evidence>
<dbReference type="GO" id="GO:0000976">
    <property type="term" value="F:transcription cis-regulatory region binding"/>
    <property type="evidence" value="ECO:0007669"/>
    <property type="project" value="TreeGrafter"/>
</dbReference>
<dbReference type="InterPro" id="IPR009057">
    <property type="entry name" value="Homeodomain-like_sf"/>
</dbReference>
<organism evidence="12 13">
    <name type="scientific">Carnegiea gigantea</name>
    <dbReference type="NCBI Taxonomy" id="171969"/>
    <lineage>
        <taxon>Eukaryota</taxon>
        <taxon>Viridiplantae</taxon>
        <taxon>Streptophyta</taxon>
        <taxon>Embryophyta</taxon>
        <taxon>Tracheophyta</taxon>
        <taxon>Spermatophyta</taxon>
        <taxon>Magnoliopsida</taxon>
        <taxon>eudicotyledons</taxon>
        <taxon>Gunneridae</taxon>
        <taxon>Pentapetalae</taxon>
        <taxon>Caryophyllales</taxon>
        <taxon>Cactineae</taxon>
        <taxon>Cactaceae</taxon>
        <taxon>Cactoideae</taxon>
        <taxon>Echinocereeae</taxon>
        <taxon>Carnegiea</taxon>
    </lineage>
</organism>
<feature type="compositionally biased region" description="Polar residues" evidence="10">
    <location>
        <begin position="33"/>
        <end position="48"/>
    </location>
</feature>
<dbReference type="NCBIfam" id="TIGR01565">
    <property type="entry name" value="homeo_ZF_HD"/>
    <property type="match status" value="1"/>
</dbReference>
<dbReference type="NCBIfam" id="TIGR01566">
    <property type="entry name" value="ZF_HD_prot_N"/>
    <property type="match status" value="1"/>
</dbReference>
<keyword evidence="7" id="KW-0371">Homeobox</keyword>
<evidence type="ECO:0000313" key="12">
    <source>
        <dbReference type="EMBL" id="KAJ8445472.1"/>
    </source>
</evidence>
<dbReference type="PANTHER" id="PTHR31948">
    <property type="entry name" value="ZINC-FINGER HOMEODOMAIN PROTEIN 2"/>
    <property type="match status" value="1"/>
</dbReference>
<evidence type="ECO:0000256" key="8">
    <source>
        <dbReference type="ARBA" id="ARBA00023163"/>
    </source>
</evidence>
<evidence type="ECO:0000256" key="9">
    <source>
        <dbReference type="ARBA" id="ARBA00023242"/>
    </source>
</evidence>
<feature type="compositionally biased region" description="Low complexity" evidence="10">
    <location>
        <begin position="192"/>
        <end position="212"/>
    </location>
</feature>
<evidence type="ECO:0000256" key="3">
    <source>
        <dbReference type="ARBA" id="ARBA00022771"/>
    </source>
</evidence>
<accession>A0A9Q1KMS2</accession>
<feature type="domain" description="ZF-HD dimerization-type" evidence="11">
    <location>
        <begin position="83"/>
        <end position="134"/>
    </location>
</feature>
<sequence>MWTRSRSRLEPGLEFLEPTGTGLMAMDLITSPTTGAAIGTQPTTLNRTPDSDTETPPPPPHQTAKRVLQNHAHAPLLAAVVSYKECLKNHAASIGGHALDGCCEFMPGPSASPSDPTSLKCAACGCHRNFHRRDPDDPAPLHHHPPATARPPHSPPSASQLLLSLSGQSPSRPSDEINPTAVIFGYHHHHPPNNNNNNNNNGGQNGNSNSHGSSRKRFRTKFSQEQKEKMYEFSEKIGWKLRKGEEKLVEDFCKEVGVVRGVFKVWMHNNKHSSSSSSSLRREKEQPDLLHLHHHHQQLNNNNNNNNNNGSCGSVVDHQFYASNGAQQEAQ</sequence>
<gene>
    <name evidence="12" type="ORF">Cgig2_031285</name>
</gene>
<comment type="caution">
    <text evidence="12">The sequence shown here is derived from an EMBL/GenBank/DDBJ whole genome shotgun (WGS) entry which is preliminary data.</text>
</comment>
<evidence type="ECO:0000259" key="11">
    <source>
        <dbReference type="PROSITE" id="PS51523"/>
    </source>
</evidence>
<dbReference type="EMBL" id="JAKOGI010000077">
    <property type="protein sequence ID" value="KAJ8445472.1"/>
    <property type="molecule type" value="Genomic_DNA"/>
</dbReference>
<evidence type="ECO:0000313" key="13">
    <source>
        <dbReference type="Proteomes" id="UP001153076"/>
    </source>
</evidence>
<dbReference type="PANTHER" id="PTHR31948:SF72">
    <property type="entry name" value="ZINC-FINGER HOMEODOMAIN PROTEIN 10"/>
    <property type="match status" value="1"/>
</dbReference>
<evidence type="ECO:0000256" key="10">
    <source>
        <dbReference type="SAM" id="MobiDB-lite"/>
    </source>
</evidence>
<comment type="subcellular location">
    <subcellularLocation>
        <location evidence="1">Nucleus</location>
    </subcellularLocation>
</comment>
<evidence type="ECO:0000256" key="5">
    <source>
        <dbReference type="ARBA" id="ARBA00023015"/>
    </source>
</evidence>
<dbReference type="GO" id="GO:0050793">
    <property type="term" value="P:regulation of developmental process"/>
    <property type="evidence" value="ECO:0007669"/>
    <property type="project" value="TreeGrafter"/>
</dbReference>
<feature type="compositionally biased region" description="Low complexity" evidence="10">
    <location>
        <begin position="156"/>
        <end position="172"/>
    </location>
</feature>
<evidence type="ECO:0000256" key="7">
    <source>
        <dbReference type="ARBA" id="ARBA00023155"/>
    </source>
</evidence>
<keyword evidence="5" id="KW-0805">Transcription regulation</keyword>
<keyword evidence="9" id="KW-0539">Nucleus</keyword>
<keyword evidence="6" id="KW-0238">DNA-binding</keyword>